<gene>
    <name evidence="1" type="ORF">HNQ77_003006</name>
</gene>
<dbReference type="AlphaFoldDB" id="A0A841JV69"/>
<protein>
    <submittedName>
        <fullName evidence="1">Uncharacterized protein</fullName>
    </submittedName>
</protein>
<accession>A0A841JV69</accession>
<evidence type="ECO:0000313" key="2">
    <source>
        <dbReference type="Proteomes" id="UP000538666"/>
    </source>
</evidence>
<sequence length="89" mass="9637">MRETLVYTILTSADQARARLGWVSTSTGLTYCGICLRAEVTPEVGADCRVCGARVAQVFELSSGPASIRRAWKSACPQTEQLELKRTGS</sequence>
<proteinExistence type="predicted"/>
<dbReference type="RefSeq" id="WP_156185934.1">
    <property type="nucleotide sequence ID" value="NZ_JACHEK010000005.1"/>
</dbReference>
<evidence type="ECO:0000313" key="1">
    <source>
        <dbReference type="EMBL" id="MBB6145050.1"/>
    </source>
</evidence>
<organism evidence="1 2">
    <name type="scientific">Silvibacterium bohemicum</name>
    <dbReference type="NCBI Taxonomy" id="1577686"/>
    <lineage>
        <taxon>Bacteria</taxon>
        <taxon>Pseudomonadati</taxon>
        <taxon>Acidobacteriota</taxon>
        <taxon>Terriglobia</taxon>
        <taxon>Terriglobales</taxon>
        <taxon>Acidobacteriaceae</taxon>
        <taxon>Silvibacterium</taxon>
    </lineage>
</organism>
<comment type="caution">
    <text evidence="1">The sequence shown here is derived from an EMBL/GenBank/DDBJ whole genome shotgun (WGS) entry which is preliminary data.</text>
</comment>
<dbReference type="OrthoDB" id="9910613at2"/>
<name>A0A841JV69_9BACT</name>
<reference evidence="1 2" key="1">
    <citation type="submission" date="2020-08" db="EMBL/GenBank/DDBJ databases">
        <title>Genomic Encyclopedia of Type Strains, Phase IV (KMG-IV): sequencing the most valuable type-strain genomes for metagenomic binning, comparative biology and taxonomic classification.</title>
        <authorList>
            <person name="Goeker M."/>
        </authorList>
    </citation>
    <scope>NUCLEOTIDE SEQUENCE [LARGE SCALE GENOMIC DNA]</scope>
    <source>
        <strain evidence="1 2">DSM 103733</strain>
    </source>
</reference>
<dbReference type="Proteomes" id="UP000538666">
    <property type="component" value="Unassembled WGS sequence"/>
</dbReference>
<dbReference type="EMBL" id="JACHEK010000005">
    <property type="protein sequence ID" value="MBB6145050.1"/>
    <property type="molecule type" value="Genomic_DNA"/>
</dbReference>
<keyword evidence="2" id="KW-1185">Reference proteome</keyword>